<dbReference type="EMBL" id="JAYMYR010000006">
    <property type="protein sequence ID" value="KAK7358003.1"/>
    <property type="molecule type" value="Genomic_DNA"/>
</dbReference>
<dbReference type="PANTHER" id="PTHR35630">
    <property type="entry name" value="LEGUMINOSIN GROUP486 SECRETED PEPTIDE"/>
    <property type="match status" value="1"/>
</dbReference>
<evidence type="ECO:0000313" key="2">
    <source>
        <dbReference type="EMBL" id="KAK7357998.1"/>
    </source>
</evidence>
<dbReference type="AlphaFoldDB" id="A0AAN9MQ58"/>
<feature type="signal peptide" evidence="1">
    <location>
        <begin position="1"/>
        <end position="22"/>
    </location>
</feature>
<dbReference type="EMBL" id="JAYMYR010000006">
    <property type="protein sequence ID" value="KAK7357998.1"/>
    <property type="molecule type" value="Genomic_DNA"/>
</dbReference>
<evidence type="ECO:0008006" key="6">
    <source>
        <dbReference type="Google" id="ProtNLM"/>
    </source>
</evidence>
<organism evidence="3 5">
    <name type="scientific">Phaseolus coccineus</name>
    <name type="common">Scarlet runner bean</name>
    <name type="synonym">Phaseolus multiflorus</name>
    <dbReference type="NCBI Taxonomy" id="3886"/>
    <lineage>
        <taxon>Eukaryota</taxon>
        <taxon>Viridiplantae</taxon>
        <taxon>Streptophyta</taxon>
        <taxon>Embryophyta</taxon>
        <taxon>Tracheophyta</taxon>
        <taxon>Spermatophyta</taxon>
        <taxon>Magnoliopsida</taxon>
        <taxon>eudicotyledons</taxon>
        <taxon>Gunneridae</taxon>
        <taxon>Pentapetalae</taxon>
        <taxon>rosids</taxon>
        <taxon>fabids</taxon>
        <taxon>Fabales</taxon>
        <taxon>Fabaceae</taxon>
        <taxon>Papilionoideae</taxon>
        <taxon>50 kb inversion clade</taxon>
        <taxon>NPAAA clade</taxon>
        <taxon>indigoferoid/millettioid clade</taxon>
        <taxon>Phaseoleae</taxon>
        <taxon>Phaseolus</taxon>
    </lineage>
</organism>
<dbReference type="Proteomes" id="UP001374584">
    <property type="component" value="Unassembled WGS sequence"/>
</dbReference>
<evidence type="ECO:0000313" key="5">
    <source>
        <dbReference type="Proteomes" id="UP001374584"/>
    </source>
</evidence>
<evidence type="ECO:0000313" key="3">
    <source>
        <dbReference type="EMBL" id="KAK7358001.1"/>
    </source>
</evidence>
<protein>
    <recommendedName>
        <fullName evidence="6">S-protein homolog</fullName>
    </recommendedName>
</protein>
<dbReference type="PANTHER" id="PTHR35630:SF2">
    <property type="entry name" value="LEGUMINOSIN GROUP486 SECRETED PEPTIDE"/>
    <property type="match status" value="1"/>
</dbReference>
<proteinExistence type="predicted"/>
<comment type="caution">
    <text evidence="3">The sequence shown here is derived from an EMBL/GenBank/DDBJ whole genome shotgun (WGS) entry which is preliminary data.</text>
</comment>
<name>A0AAN9MQ58_PHACN</name>
<evidence type="ECO:0000256" key="1">
    <source>
        <dbReference type="SAM" id="SignalP"/>
    </source>
</evidence>
<dbReference type="EMBL" id="JAYMYR010000006">
    <property type="protein sequence ID" value="KAK7358001.1"/>
    <property type="molecule type" value="Genomic_DNA"/>
</dbReference>
<reference evidence="3 5" key="1">
    <citation type="submission" date="2024-01" db="EMBL/GenBank/DDBJ databases">
        <title>The genomes of 5 underutilized Papilionoideae crops provide insights into root nodulation and disease resistanc.</title>
        <authorList>
            <person name="Jiang F."/>
        </authorList>
    </citation>
    <scope>NUCLEOTIDE SEQUENCE [LARGE SCALE GENOMIC DNA]</scope>
    <source>
        <strain evidence="3">JINMINGXINNONG_FW02</strain>
        <tissue evidence="3">Leaves</tissue>
    </source>
</reference>
<keyword evidence="1" id="KW-0732">Signal</keyword>
<evidence type="ECO:0000313" key="4">
    <source>
        <dbReference type="EMBL" id="KAK7358003.1"/>
    </source>
</evidence>
<gene>
    <name evidence="2" type="ORF">VNO80_17297</name>
    <name evidence="3" type="ORF">VNO80_17300</name>
    <name evidence="4" type="ORF">VNO80_17302</name>
</gene>
<accession>A0AAN9MQ58</accession>
<keyword evidence="5" id="KW-1185">Reference proteome</keyword>
<sequence>MCRSIYASLMVVLTMCLMNVLSFVSADFESLSTSTNSLPCTHFEEAESSHIDINILALSFHNVMARNNKDVNLYYNNQKDGVYLEPGQSFVKLDNVNGRKSAVMYWNGNCISFFAYDPSAEGGHQKIFWNIKEDGLYHSWDNNSWQKKKSWTFNHC</sequence>
<feature type="chain" id="PRO_5044711278" description="S-protein homolog" evidence="1">
    <location>
        <begin position="23"/>
        <end position="156"/>
    </location>
</feature>